<sequence length="94" mass="10973">MASKSLISPLPWKVQLHNSLQTSTHRNYPFPSLTGLWPTVKNWKLANILPVYRKMVHTKASNYRPMSLTSVSCKILQHTVLSHKMKHFNTYFTY</sequence>
<dbReference type="AlphaFoldDB" id="A0A9Q1HIX8"/>
<dbReference type="EMBL" id="JAIZAY010000002">
    <property type="protein sequence ID" value="KAJ8046558.1"/>
    <property type="molecule type" value="Genomic_DNA"/>
</dbReference>
<comment type="caution">
    <text evidence="1">The sequence shown here is derived from an EMBL/GenBank/DDBJ whole genome shotgun (WGS) entry which is preliminary data.</text>
</comment>
<keyword evidence="2" id="KW-1185">Reference proteome</keyword>
<dbReference type="Proteomes" id="UP001152320">
    <property type="component" value="Chromosome 2"/>
</dbReference>
<protein>
    <submittedName>
        <fullName evidence="1">Uncharacterized protein</fullName>
    </submittedName>
</protein>
<evidence type="ECO:0000313" key="2">
    <source>
        <dbReference type="Proteomes" id="UP001152320"/>
    </source>
</evidence>
<name>A0A9Q1HIX8_HOLLE</name>
<dbReference type="OrthoDB" id="416454at2759"/>
<reference evidence="1" key="1">
    <citation type="submission" date="2021-10" db="EMBL/GenBank/DDBJ databases">
        <title>Tropical sea cucumber genome reveals ecological adaptation and Cuvierian tubules defense mechanism.</title>
        <authorList>
            <person name="Chen T."/>
        </authorList>
    </citation>
    <scope>NUCLEOTIDE SEQUENCE</scope>
    <source>
        <strain evidence="1">Nanhai2018</strain>
        <tissue evidence="1">Muscle</tissue>
    </source>
</reference>
<evidence type="ECO:0000313" key="1">
    <source>
        <dbReference type="EMBL" id="KAJ8046558.1"/>
    </source>
</evidence>
<accession>A0A9Q1HIX8</accession>
<organism evidence="1 2">
    <name type="scientific">Holothuria leucospilota</name>
    <name type="common">Black long sea cucumber</name>
    <name type="synonym">Mertensiothuria leucospilota</name>
    <dbReference type="NCBI Taxonomy" id="206669"/>
    <lineage>
        <taxon>Eukaryota</taxon>
        <taxon>Metazoa</taxon>
        <taxon>Echinodermata</taxon>
        <taxon>Eleutherozoa</taxon>
        <taxon>Echinozoa</taxon>
        <taxon>Holothuroidea</taxon>
        <taxon>Aspidochirotacea</taxon>
        <taxon>Aspidochirotida</taxon>
        <taxon>Holothuriidae</taxon>
        <taxon>Holothuria</taxon>
    </lineage>
</organism>
<gene>
    <name evidence="1" type="ORF">HOLleu_05262</name>
</gene>
<proteinExistence type="predicted"/>